<dbReference type="OrthoDB" id="5236983at2759"/>
<evidence type="ECO:0000313" key="2">
    <source>
        <dbReference type="Proteomes" id="UP000824998"/>
    </source>
</evidence>
<name>A0A9P7YLC0_9HELO</name>
<dbReference type="Proteomes" id="UP000824998">
    <property type="component" value="Unassembled WGS sequence"/>
</dbReference>
<proteinExistence type="predicted"/>
<dbReference type="EMBL" id="MU251425">
    <property type="protein sequence ID" value="KAG9235675.1"/>
    <property type="molecule type" value="Genomic_DNA"/>
</dbReference>
<organism evidence="1 2">
    <name type="scientific">Amylocarpus encephaloides</name>
    <dbReference type="NCBI Taxonomy" id="45428"/>
    <lineage>
        <taxon>Eukaryota</taxon>
        <taxon>Fungi</taxon>
        <taxon>Dikarya</taxon>
        <taxon>Ascomycota</taxon>
        <taxon>Pezizomycotina</taxon>
        <taxon>Leotiomycetes</taxon>
        <taxon>Helotiales</taxon>
        <taxon>Helotiales incertae sedis</taxon>
        <taxon>Amylocarpus</taxon>
    </lineage>
</organism>
<reference evidence="1" key="1">
    <citation type="journal article" date="2021" name="IMA Fungus">
        <title>Genomic characterization of three marine fungi, including Emericellopsis atlantica sp. nov. with signatures of a generalist lifestyle and marine biomass degradation.</title>
        <authorList>
            <person name="Hagestad O.C."/>
            <person name="Hou L."/>
            <person name="Andersen J.H."/>
            <person name="Hansen E.H."/>
            <person name="Altermark B."/>
            <person name="Li C."/>
            <person name="Kuhnert E."/>
            <person name="Cox R.J."/>
            <person name="Crous P.W."/>
            <person name="Spatafora J.W."/>
            <person name="Lail K."/>
            <person name="Amirebrahimi M."/>
            <person name="Lipzen A."/>
            <person name="Pangilinan J."/>
            <person name="Andreopoulos W."/>
            <person name="Hayes R.D."/>
            <person name="Ng V."/>
            <person name="Grigoriev I.V."/>
            <person name="Jackson S.A."/>
            <person name="Sutton T.D.S."/>
            <person name="Dobson A.D.W."/>
            <person name="Rama T."/>
        </authorList>
    </citation>
    <scope>NUCLEOTIDE SEQUENCE</scope>
    <source>
        <strain evidence="1">TRa018bII</strain>
    </source>
</reference>
<comment type="caution">
    <text evidence="1">The sequence shown here is derived from an EMBL/GenBank/DDBJ whole genome shotgun (WGS) entry which is preliminary data.</text>
</comment>
<dbReference type="AlphaFoldDB" id="A0A9P7YLC0"/>
<sequence>MLTQEQCRKQNQVEISLLAASNNEIKPCGHDHLPATVSTLQHFKHSTSDLVAHLVSAATVTSGSMTRTQRKAYYHLLNLIQATHQYPSTPSLTSSFVLFDDLFFSSKLAENCIHKPAKVPSSNLDLCCDAGTRYLGNGRAMIFAYLPPAGAVDLPFYKEKRYAVERMTRYFESLLHQMVHAFLMLFPCFECRIQGGGVGKEKGHCEHWEEVKGAVEKMCREKLRVEAVLEDKECVAGRRKDWWDVGGGCC</sequence>
<gene>
    <name evidence="1" type="ORF">BJ875DRAFT_482984</name>
</gene>
<accession>A0A9P7YLC0</accession>
<protein>
    <submittedName>
        <fullName evidence="1">Uncharacterized protein</fullName>
    </submittedName>
</protein>
<keyword evidence="2" id="KW-1185">Reference proteome</keyword>
<evidence type="ECO:0000313" key="1">
    <source>
        <dbReference type="EMBL" id="KAG9235675.1"/>
    </source>
</evidence>